<dbReference type="RefSeq" id="WP_191428931.1">
    <property type="nucleotide sequence ID" value="NZ_JACLYY010000001.1"/>
</dbReference>
<evidence type="ECO:0000313" key="3">
    <source>
        <dbReference type="Proteomes" id="UP000716906"/>
    </source>
</evidence>
<keyword evidence="1" id="KW-1133">Transmembrane helix</keyword>
<keyword evidence="3" id="KW-1185">Reference proteome</keyword>
<evidence type="ECO:0000256" key="1">
    <source>
        <dbReference type="SAM" id="Phobius"/>
    </source>
</evidence>
<keyword evidence="1" id="KW-0472">Membrane</keyword>
<feature type="transmembrane region" description="Helical" evidence="1">
    <location>
        <begin position="123"/>
        <end position="145"/>
    </location>
</feature>
<accession>A0ABS2E4N6</accession>
<proteinExistence type="predicted"/>
<sequence length="240" mass="26944">MKVTGTKCYVQIEDDAGNIARFDGEVCFGEFCALADSIEWVRHSGEATEQDRIDLIYQATRYGKDTGTRILFFSSDGQVMFEDELGLKTEVYCSKTYLVIVAVVVVSLLFPALLIAVLDVASLKFTIGLGVVTVLLASPFLVWALQIWRFRITAEGAVVTVRPAAGRTWQFSASDITRVVRKVKMDSCWEMVQKVRFYTKDKRVSLNQTMTGIEDMDAYLLRHVDAKRITTKKRDEGGIA</sequence>
<keyword evidence="1" id="KW-0812">Transmembrane</keyword>
<dbReference type="Proteomes" id="UP000716906">
    <property type="component" value="Unassembled WGS sequence"/>
</dbReference>
<reference evidence="2 3" key="1">
    <citation type="journal article" date="2021" name="Sci. Rep.">
        <title>The distribution of antibiotic resistance genes in chicken gut microbiota commensals.</title>
        <authorList>
            <person name="Juricova H."/>
            <person name="Matiasovicova J."/>
            <person name="Kubasova T."/>
            <person name="Cejkova D."/>
            <person name="Rychlik I."/>
        </authorList>
    </citation>
    <scope>NUCLEOTIDE SEQUENCE [LARGE SCALE GENOMIC DNA]</scope>
    <source>
        <strain evidence="2 3">An773</strain>
    </source>
</reference>
<organism evidence="2 3">
    <name type="scientific">Faecalicatena fissicatena</name>
    <dbReference type="NCBI Taxonomy" id="290055"/>
    <lineage>
        <taxon>Bacteria</taxon>
        <taxon>Bacillati</taxon>
        <taxon>Bacillota</taxon>
        <taxon>Clostridia</taxon>
        <taxon>Lachnospirales</taxon>
        <taxon>Lachnospiraceae</taxon>
        <taxon>Faecalicatena</taxon>
    </lineage>
</organism>
<gene>
    <name evidence="2" type="ORF">H7U36_00430</name>
</gene>
<name>A0ABS2E4N6_9FIRM</name>
<protein>
    <recommendedName>
        <fullName evidence="4">PH domain-containing protein</fullName>
    </recommendedName>
</protein>
<evidence type="ECO:0000313" key="2">
    <source>
        <dbReference type="EMBL" id="MBM6736576.1"/>
    </source>
</evidence>
<comment type="caution">
    <text evidence="2">The sequence shown here is derived from an EMBL/GenBank/DDBJ whole genome shotgun (WGS) entry which is preliminary data.</text>
</comment>
<evidence type="ECO:0008006" key="4">
    <source>
        <dbReference type="Google" id="ProtNLM"/>
    </source>
</evidence>
<feature type="transmembrane region" description="Helical" evidence="1">
    <location>
        <begin position="97"/>
        <end position="117"/>
    </location>
</feature>
<dbReference type="EMBL" id="JACLYY010000001">
    <property type="protein sequence ID" value="MBM6736576.1"/>
    <property type="molecule type" value="Genomic_DNA"/>
</dbReference>